<reference evidence="2" key="1">
    <citation type="journal article" date="2019" name="PLoS Negl. Trop. Dis.">
        <title>Revisiting the worldwide diversity of Leptospira species in the environment.</title>
        <authorList>
            <person name="Vincent A.T."/>
            <person name="Schiettekatte O."/>
            <person name="Bourhy P."/>
            <person name="Veyrier F.J."/>
            <person name="Picardeau M."/>
        </authorList>
    </citation>
    <scope>NUCLEOTIDE SEQUENCE [LARGE SCALE GENOMIC DNA]</scope>
    <source>
        <strain evidence="2">201800295</strain>
    </source>
</reference>
<evidence type="ECO:0008006" key="3">
    <source>
        <dbReference type="Google" id="ProtNLM"/>
    </source>
</evidence>
<sequence length="199" mass="22317">MSLNTEEIKRLKNYGSAFGLKFDKWTMLAIRGATLTEQGTIKQNKNVLNEWNDLFVLIKGNESRAWKGTTDPGKKYSVNPKVSAGAFRILPGLYYYQSGLHDGKDAFVSASPISGLRDSNKDLIWDSNDKVYTDSVGNRFWINIHASYTGKFVDGTSAGCLALFHGWKSSEWIEFRDTLKGEYGKAKFPVLVLESKVLT</sequence>
<keyword evidence="2" id="KW-1185">Reference proteome</keyword>
<proteinExistence type="predicted"/>
<protein>
    <recommendedName>
        <fullName evidence="3">YkuD domain-containing protein</fullName>
    </recommendedName>
</protein>
<gene>
    <name evidence="1" type="ORF">EHQ10_05695</name>
</gene>
<dbReference type="Proteomes" id="UP000297617">
    <property type="component" value="Unassembled WGS sequence"/>
</dbReference>
<name>A0ABY2L997_9LEPT</name>
<accession>A0ABY2L997</accession>
<dbReference type="EMBL" id="RQFD01000003">
    <property type="protein sequence ID" value="TGK53234.1"/>
    <property type="molecule type" value="Genomic_DNA"/>
</dbReference>
<evidence type="ECO:0000313" key="2">
    <source>
        <dbReference type="Proteomes" id="UP000297617"/>
    </source>
</evidence>
<evidence type="ECO:0000313" key="1">
    <source>
        <dbReference type="EMBL" id="TGK53234.1"/>
    </source>
</evidence>
<comment type="caution">
    <text evidence="1">The sequence shown here is derived from an EMBL/GenBank/DDBJ whole genome shotgun (WGS) entry which is preliminary data.</text>
</comment>
<organism evidence="1 2">
    <name type="scientific">Leptospira bouyouniensis</name>
    <dbReference type="NCBI Taxonomy" id="2484911"/>
    <lineage>
        <taxon>Bacteria</taxon>
        <taxon>Pseudomonadati</taxon>
        <taxon>Spirochaetota</taxon>
        <taxon>Spirochaetia</taxon>
        <taxon>Leptospirales</taxon>
        <taxon>Leptospiraceae</taxon>
        <taxon>Leptospira</taxon>
    </lineage>
</organism>